<gene>
    <name evidence="3" type="ORF">LUZ61_016373</name>
</gene>
<evidence type="ECO:0008006" key="5">
    <source>
        <dbReference type="Google" id="ProtNLM"/>
    </source>
</evidence>
<organism evidence="3 4">
    <name type="scientific">Rhynchospora tenuis</name>
    <dbReference type="NCBI Taxonomy" id="198213"/>
    <lineage>
        <taxon>Eukaryota</taxon>
        <taxon>Viridiplantae</taxon>
        <taxon>Streptophyta</taxon>
        <taxon>Embryophyta</taxon>
        <taxon>Tracheophyta</taxon>
        <taxon>Spermatophyta</taxon>
        <taxon>Magnoliopsida</taxon>
        <taxon>Liliopsida</taxon>
        <taxon>Poales</taxon>
        <taxon>Cyperaceae</taxon>
        <taxon>Cyperoideae</taxon>
        <taxon>Rhynchosporeae</taxon>
        <taxon>Rhynchospora</taxon>
    </lineage>
</organism>
<dbReference type="AlphaFoldDB" id="A0AAD5Z5F2"/>
<dbReference type="InterPro" id="IPR036047">
    <property type="entry name" value="F-box-like_dom_sf"/>
</dbReference>
<evidence type="ECO:0000313" key="4">
    <source>
        <dbReference type="Proteomes" id="UP001210211"/>
    </source>
</evidence>
<name>A0AAD5Z5F2_9POAL</name>
<evidence type="ECO:0000259" key="2">
    <source>
        <dbReference type="Pfam" id="PF24758"/>
    </source>
</evidence>
<dbReference type="InterPro" id="IPR053197">
    <property type="entry name" value="F-box_SCFL_complex_component"/>
</dbReference>
<dbReference type="InterPro" id="IPR053781">
    <property type="entry name" value="F-box_AtFBL13-like"/>
</dbReference>
<dbReference type="Pfam" id="PF00646">
    <property type="entry name" value="F-box"/>
    <property type="match status" value="1"/>
</dbReference>
<dbReference type="PANTHER" id="PTHR34223">
    <property type="entry name" value="OS11G0201299 PROTEIN"/>
    <property type="match status" value="1"/>
</dbReference>
<dbReference type="Gene3D" id="3.80.10.10">
    <property type="entry name" value="Ribonuclease Inhibitor"/>
    <property type="match status" value="1"/>
</dbReference>
<reference evidence="3 4" key="1">
    <citation type="journal article" date="2022" name="Cell">
        <title>Repeat-based holocentromeres influence genome architecture and karyotype evolution.</title>
        <authorList>
            <person name="Hofstatter P.G."/>
            <person name="Thangavel G."/>
            <person name="Lux T."/>
            <person name="Neumann P."/>
            <person name="Vondrak T."/>
            <person name="Novak P."/>
            <person name="Zhang M."/>
            <person name="Costa L."/>
            <person name="Castellani M."/>
            <person name="Scott A."/>
            <person name="Toegelov H."/>
            <person name="Fuchs J."/>
            <person name="Mata-Sucre Y."/>
            <person name="Dias Y."/>
            <person name="Vanzela A.L.L."/>
            <person name="Huettel B."/>
            <person name="Almeida C.C.S."/>
            <person name="Simkova H."/>
            <person name="Souza G."/>
            <person name="Pedrosa-Harand A."/>
            <person name="Macas J."/>
            <person name="Mayer K.F.X."/>
            <person name="Houben A."/>
            <person name="Marques A."/>
        </authorList>
    </citation>
    <scope>NUCLEOTIDE SEQUENCE [LARGE SCALE GENOMIC DNA]</scope>
    <source>
        <strain evidence="3">RhyTen1mFocal</strain>
    </source>
</reference>
<dbReference type="PANTHER" id="PTHR34223:SF98">
    <property type="entry name" value="OS04G0440901 PROTEIN"/>
    <property type="match status" value="1"/>
</dbReference>
<dbReference type="InterPro" id="IPR055411">
    <property type="entry name" value="LRR_FXL15/At3g58940/PEG3-like"/>
</dbReference>
<accession>A0AAD5Z5F2</accession>
<sequence>MSCTDMISELDDFLLTHILSFWPTKEAVMTRKLSRRWRHVWASVPVLNFNFADFWSDDIFSYSGNFTCVSPHSECHEKFVRFIDTVLASRQVQQVDSFRLVWQYQVKPYQISDHPVRRWILLVLQQMPRVLSIYVQPNFANVDVPDVAFTCTTLEDMKLQVDNRLAEVLNPASVSLPHLRRLSLSYFTIEAEFMDKLLLGCPNLEELELYACVLRLSQISCGNLKSLVIASCCHVKDIRVSIPSLCTLDVTVVSSQNAGFSFENMSSLVEACVSFLTDPEMDFEFSDSETTILNGLSGVTNLDVVLHGEDSKYMLEHALKNCPHFVNLKAVRFESFKGFLCGCLEAIDRLVQHSPVLEDLAFYGCQDESLYIELLRVLRFKVGDHGNCRLVESRLPHTFGSLEDVEELSFQHMRCRSKVADRVFAKTEEKPWWYDYVEGQTALFEERV</sequence>
<keyword evidence="4" id="KW-1185">Reference proteome</keyword>
<dbReference type="InterPro" id="IPR001810">
    <property type="entry name" value="F-box_dom"/>
</dbReference>
<comment type="caution">
    <text evidence="3">The sequence shown here is derived from an EMBL/GenBank/DDBJ whole genome shotgun (WGS) entry which is preliminary data.</text>
</comment>
<dbReference type="Proteomes" id="UP001210211">
    <property type="component" value="Unassembled WGS sequence"/>
</dbReference>
<feature type="domain" description="F-box/LRR-repeat protein 15/At3g58940/PEG3-like LRR" evidence="2">
    <location>
        <begin position="117"/>
        <end position="247"/>
    </location>
</feature>
<evidence type="ECO:0000259" key="1">
    <source>
        <dbReference type="Pfam" id="PF00646"/>
    </source>
</evidence>
<dbReference type="Pfam" id="PF24758">
    <property type="entry name" value="LRR_At5g56370"/>
    <property type="match status" value="1"/>
</dbReference>
<proteinExistence type="predicted"/>
<protein>
    <recommendedName>
        <fullName evidence="5">F-box domain-containing protein</fullName>
    </recommendedName>
</protein>
<dbReference type="SUPFAM" id="SSF81383">
    <property type="entry name" value="F-box domain"/>
    <property type="match status" value="1"/>
</dbReference>
<dbReference type="CDD" id="cd22160">
    <property type="entry name" value="F-box_AtFBL13-like"/>
    <property type="match status" value="1"/>
</dbReference>
<dbReference type="EMBL" id="JAMRDG010000002">
    <property type="protein sequence ID" value="KAJ3687209.1"/>
    <property type="molecule type" value="Genomic_DNA"/>
</dbReference>
<dbReference type="InterPro" id="IPR032675">
    <property type="entry name" value="LRR_dom_sf"/>
</dbReference>
<dbReference type="SUPFAM" id="SSF52047">
    <property type="entry name" value="RNI-like"/>
    <property type="match status" value="1"/>
</dbReference>
<feature type="domain" description="F-box" evidence="1">
    <location>
        <begin position="7"/>
        <end position="46"/>
    </location>
</feature>
<evidence type="ECO:0000313" key="3">
    <source>
        <dbReference type="EMBL" id="KAJ3687209.1"/>
    </source>
</evidence>